<dbReference type="EMBL" id="CYGY02000011">
    <property type="protein sequence ID" value="SIT36970.1"/>
    <property type="molecule type" value="Genomic_DNA"/>
</dbReference>
<sequence length="796" mass="87262">MNMSLFNARRFIRFLFLLCVSLSFCEASHAAPADCSAGTLVTVVAHLDDDLLFVEPGISEQLRAGWCVTTVHLIGGANGANFAYVQKREQGSRLAYARMAGVPNDWDESTVRIAGKPVFQLTLKAQPKVRLLELRLPGGAVRGGRVPLALLWDQGATITTYPMGHGEIAPARYTRDSLSAVLKAILQDATRIYTLNPDTVPFIEHPDHIYSARITRHVAQTLGRSIPIAYHITYPTGTWPYTLFGEEAQRKRDVSASYFSIDGGDFAHVFGEYQWDGNWVMRRYARLDTSDHATPDFVALPTVLFNTASSECLTSTGSERKPELAPCDGSVSQQWEWEPRPTYAGNQHNAALVSASTRQCVAEHDGTLTEEPCEAWDESQRWTPWDFGLIFTPSRRCLGEESGRLNIRGCASLTTRYRWSTTRPTWATDLRLAGAMYGDVAGRRESSAVYVQRRADGPGFDVNVQALRKADKPVRWYANAVPFDSRATTATCRADSLCFDSARFLLGDFDGDGRADLMVVTPRNGGTAFWLLRSTGSRFAAPVLWFQSDNRMPAGRVQQVTPFSIKEKEPAKVLIAIQKPDNGVELWTVGADPAGHVEQIHVLDDSRLKSNLRLLAVRNDRADAASFVAIQPADGNQRIAIVPLGVKGGHWSVGAPAVLPALFKPDMTKFAAGDPHADADADAPIVMTVPHFANPGGIDVWKLDAAHPDSAPVLLASLRGIRWQDTTPALPGDGKHTTLAFYQRTEAILDNTLFTAGNAALVQYAINGNSVQAVPTGTVQLPATYSETLWLERLTQ</sequence>
<dbReference type="RefSeq" id="WP_087732995.1">
    <property type="nucleotide sequence ID" value="NZ_CYGY02000011.1"/>
</dbReference>
<dbReference type="AlphaFoldDB" id="A0A1N7RPA8"/>
<protein>
    <submittedName>
        <fullName evidence="2">Uncharacterized protein</fullName>
    </submittedName>
</protein>
<dbReference type="Gene3D" id="2.80.10.50">
    <property type="match status" value="1"/>
</dbReference>
<accession>A0A1N7RPA8</accession>
<evidence type="ECO:0000313" key="2">
    <source>
        <dbReference type="EMBL" id="SIT36970.1"/>
    </source>
</evidence>
<comment type="caution">
    <text evidence="2">The sequence shown here is derived from an EMBL/GenBank/DDBJ whole genome shotgun (WGS) entry which is preliminary data.</text>
</comment>
<dbReference type="Proteomes" id="UP000195569">
    <property type="component" value="Unassembled WGS sequence"/>
</dbReference>
<organism evidence="2 3">
    <name type="scientific">Paraburkholderia piptadeniae</name>
    <dbReference type="NCBI Taxonomy" id="1701573"/>
    <lineage>
        <taxon>Bacteria</taxon>
        <taxon>Pseudomonadati</taxon>
        <taxon>Pseudomonadota</taxon>
        <taxon>Betaproteobacteria</taxon>
        <taxon>Burkholderiales</taxon>
        <taxon>Burkholderiaceae</taxon>
        <taxon>Paraburkholderia</taxon>
    </lineage>
</organism>
<dbReference type="Pfam" id="PF02585">
    <property type="entry name" value="PIG-L"/>
    <property type="match status" value="1"/>
</dbReference>
<dbReference type="SUPFAM" id="SSF50370">
    <property type="entry name" value="Ricin B-like lectins"/>
    <property type="match status" value="1"/>
</dbReference>
<dbReference type="InterPro" id="IPR024078">
    <property type="entry name" value="LmbE-like_dom_sf"/>
</dbReference>
<name>A0A1N7RPA8_9BURK</name>
<feature type="signal peptide" evidence="1">
    <location>
        <begin position="1"/>
        <end position="30"/>
    </location>
</feature>
<reference evidence="2" key="1">
    <citation type="submission" date="2016-12" db="EMBL/GenBank/DDBJ databases">
        <authorList>
            <person name="Moulin L."/>
        </authorList>
    </citation>
    <scope>NUCLEOTIDE SEQUENCE [LARGE SCALE GENOMIC DNA]</scope>
    <source>
        <strain evidence="2">STM 7183</strain>
    </source>
</reference>
<dbReference type="OrthoDB" id="6064917at2"/>
<evidence type="ECO:0000256" key="1">
    <source>
        <dbReference type="SAM" id="SignalP"/>
    </source>
</evidence>
<feature type="chain" id="PRO_5012794781" evidence="1">
    <location>
        <begin position="31"/>
        <end position="796"/>
    </location>
</feature>
<keyword evidence="1" id="KW-0732">Signal</keyword>
<dbReference type="InterPro" id="IPR035992">
    <property type="entry name" value="Ricin_B-like_lectins"/>
</dbReference>
<keyword evidence="3" id="KW-1185">Reference proteome</keyword>
<proteinExistence type="predicted"/>
<evidence type="ECO:0000313" key="3">
    <source>
        <dbReference type="Proteomes" id="UP000195569"/>
    </source>
</evidence>
<dbReference type="Gene3D" id="3.40.50.10320">
    <property type="entry name" value="LmbE-like"/>
    <property type="match status" value="1"/>
</dbReference>
<gene>
    <name evidence="2" type="ORF">BN2476_110037</name>
</gene>
<dbReference type="SUPFAM" id="SSF69318">
    <property type="entry name" value="Integrin alpha N-terminal domain"/>
    <property type="match status" value="1"/>
</dbReference>
<dbReference type="InterPro" id="IPR003737">
    <property type="entry name" value="GlcNAc_PI_deacetylase-related"/>
</dbReference>
<dbReference type="SUPFAM" id="SSF102588">
    <property type="entry name" value="LmbE-like"/>
    <property type="match status" value="1"/>
</dbReference>
<dbReference type="PROSITE" id="PS50231">
    <property type="entry name" value="RICIN_B_LECTIN"/>
    <property type="match status" value="1"/>
</dbReference>
<dbReference type="InterPro" id="IPR028994">
    <property type="entry name" value="Integrin_alpha_N"/>
</dbReference>